<gene>
    <name evidence="2" type="ORF">M427DRAFT_245431</name>
</gene>
<dbReference type="OrthoDB" id="405996at2759"/>
<accession>A0A139AMT1</accession>
<protein>
    <submittedName>
        <fullName evidence="2">Uncharacterized protein</fullName>
    </submittedName>
</protein>
<evidence type="ECO:0000256" key="1">
    <source>
        <dbReference type="SAM" id="MobiDB-lite"/>
    </source>
</evidence>
<sequence length="249" mass="28118">MMNGPFANRKDELKSSDDAKSWDHSPFTVRTSHGQPARYFMLYSLNIGGVKRWLTLTNKPGDEETKDSTARKSGDHHGEQGEGKGTMDDWWSTSSMARRLLQPQVTTTEFKEYRRYVNQFRPSAIVLESGTSLPPVEAETSTNDDLHSTLSRPASIASGITRASNASTGSQRDNPLRHPDYRLFIDYLNTPSRDIAVLDKDQQVYNGYVDVTKIWVPGKEARSAIESKRYDAYHRYVTTGKFVASSTKR</sequence>
<name>A0A139AMT1_GONPJ</name>
<keyword evidence="3" id="KW-1185">Reference proteome</keyword>
<reference evidence="2 3" key="1">
    <citation type="journal article" date="2015" name="Genome Biol. Evol.">
        <title>Phylogenomic analyses indicate that early fungi evolved digesting cell walls of algal ancestors of land plants.</title>
        <authorList>
            <person name="Chang Y."/>
            <person name="Wang S."/>
            <person name="Sekimoto S."/>
            <person name="Aerts A.L."/>
            <person name="Choi C."/>
            <person name="Clum A."/>
            <person name="LaButti K.M."/>
            <person name="Lindquist E.A."/>
            <person name="Yee Ngan C."/>
            <person name="Ohm R.A."/>
            <person name="Salamov A.A."/>
            <person name="Grigoriev I.V."/>
            <person name="Spatafora J.W."/>
            <person name="Berbee M.L."/>
        </authorList>
    </citation>
    <scope>NUCLEOTIDE SEQUENCE [LARGE SCALE GENOMIC DNA]</scope>
    <source>
        <strain evidence="2 3">JEL478</strain>
    </source>
</reference>
<feature type="compositionally biased region" description="Polar residues" evidence="1">
    <location>
        <begin position="161"/>
        <end position="173"/>
    </location>
</feature>
<evidence type="ECO:0000313" key="2">
    <source>
        <dbReference type="EMBL" id="KXS17765.1"/>
    </source>
</evidence>
<proteinExistence type="predicted"/>
<feature type="compositionally biased region" description="Basic and acidic residues" evidence="1">
    <location>
        <begin position="60"/>
        <end position="87"/>
    </location>
</feature>
<feature type="compositionally biased region" description="Basic and acidic residues" evidence="1">
    <location>
        <begin position="8"/>
        <end position="23"/>
    </location>
</feature>
<dbReference type="AlphaFoldDB" id="A0A139AMT1"/>
<dbReference type="EMBL" id="KQ965745">
    <property type="protein sequence ID" value="KXS17765.1"/>
    <property type="molecule type" value="Genomic_DNA"/>
</dbReference>
<dbReference type="Proteomes" id="UP000070544">
    <property type="component" value="Unassembled WGS sequence"/>
</dbReference>
<evidence type="ECO:0000313" key="3">
    <source>
        <dbReference type="Proteomes" id="UP000070544"/>
    </source>
</evidence>
<feature type="region of interest" description="Disordered" evidence="1">
    <location>
        <begin position="58"/>
        <end position="89"/>
    </location>
</feature>
<feature type="compositionally biased region" description="Polar residues" evidence="1">
    <location>
        <begin position="139"/>
        <end position="152"/>
    </location>
</feature>
<organism evidence="2 3">
    <name type="scientific">Gonapodya prolifera (strain JEL478)</name>
    <name type="common">Monoblepharis prolifera</name>
    <dbReference type="NCBI Taxonomy" id="1344416"/>
    <lineage>
        <taxon>Eukaryota</taxon>
        <taxon>Fungi</taxon>
        <taxon>Fungi incertae sedis</taxon>
        <taxon>Chytridiomycota</taxon>
        <taxon>Chytridiomycota incertae sedis</taxon>
        <taxon>Monoblepharidomycetes</taxon>
        <taxon>Monoblepharidales</taxon>
        <taxon>Gonapodyaceae</taxon>
        <taxon>Gonapodya</taxon>
    </lineage>
</organism>
<feature type="region of interest" description="Disordered" evidence="1">
    <location>
        <begin position="1"/>
        <end position="28"/>
    </location>
</feature>
<feature type="region of interest" description="Disordered" evidence="1">
    <location>
        <begin position="131"/>
        <end position="177"/>
    </location>
</feature>